<dbReference type="AlphaFoldDB" id="A0A6J4UT42"/>
<evidence type="ECO:0000313" key="1">
    <source>
        <dbReference type="EMBL" id="CAA9557498.1"/>
    </source>
</evidence>
<reference evidence="1" key="1">
    <citation type="submission" date="2020-02" db="EMBL/GenBank/DDBJ databases">
        <authorList>
            <person name="Meier V. D."/>
        </authorList>
    </citation>
    <scope>NUCLEOTIDE SEQUENCE</scope>
    <source>
        <strain evidence="1">AVDCRST_MAG86</strain>
    </source>
</reference>
<sequence>MYVRNPKMPSGGCVRVSRRRVAYRDAGEAVNQQAVRVFSDVVTAEDMFAVN</sequence>
<name>A0A6J4UT42_9DEIN</name>
<proteinExistence type="predicted"/>
<accession>A0A6J4UT42</accession>
<gene>
    <name evidence="1" type="ORF">AVDCRST_MAG86-314</name>
</gene>
<protein>
    <submittedName>
        <fullName evidence="1">Uncharacterized protein</fullName>
    </submittedName>
</protein>
<dbReference type="EMBL" id="CADCWP010000022">
    <property type="protein sequence ID" value="CAA9557498.1"/>
    <property type="molecule type" value="Genomic_DNA"/>
</dbReference>
<organism evidence="1">
    <name type="scientific">uncultured Truepera sp</name>
    <dbReference type="NCBI Taxonomy" id="543023"/>
    <lineage>
        <taxon>Bacteria</taxon>
        <taxon>Thermotogati</taxon>
        <taxon>Deinococcota</taxon>
        <taxon>Deinococci</taxon>
        <taxon>Trueperales</taxon>
        <taxon>Trueperaceae</taxon>
        <taxon>Truepera</taxon>
        <taxon>environmental samples</taxon>
    </lineage>
</organism>